<dbReference type="PROSITE" id="PS50932">
    <property type="entry name" value="HTH_LACI_2"/>
    <property type="match status" value="1"/>
</dbReference>
<keyword evidence="2" id="KW-0238">DNA-binding</keyword>
<dbReference type="InterPro" id="IPR000843">
    <property type="entry name" value="HTH_LacI"/>
</dbReference>
<dbReference type="PANTHER" id="PTHR30146:SF153">
    <property type="entry name" value="LACTOSE OPERON REPRESSOR"/>
    <property type="match status" value="1"/>
</dbReference>
<evidence type="ECO:0000256" key="2">
    <source>
        <dbReference type="ARBA" id="ARBA00023125"/>
    </source>
</evidence>
<dbReference type="GO" id="GO:0000976">
    <property type="term" value="F:transcription cis-regulatory region binding"/>
    <property type="evidence" value="ECO:0007669"/>
    <property type="project" value="TreeGrafter"/>
</dbReference>
<evidence type="ECO:0000256" key="3">
    <source>
        <dbReference type="ARBA" id="ARBA00023163"/>
    </source>
</evidence>
<protein>
    <submittedName>
        <fullName evidence="5">LacI family transcriptional regulator</fullName>
    </submittedName>
</protein>
<comment type="caution">
    <text evidence="5">The sequence shown here is derived from an EMBL/GenBank/DDBJ whole genome shotgun (WGS) entry which is preliminary data.</text>
</comment>
<organism evidence="5 6">
    <name type="scientific">Brevundimonas subvibrioides</name>
    <dbReference type="NCBI Taxonomy" id="74313"/>
    <lineage>
        <taxon>Bacteria</taxon>
        <taxon>Pseudomonadati</taxon>
        <taxon>Pseudomonadota</taxon>
        <taxon>Alphaproteobacteria</taxon>
        <taxon>Caulobacterales</taxon>
        <taxon>Caulobacteraceae</taxon>
        <taxon>Brevundimonas</taxon>
    </lineage>
</organism>
<reference evidence="5 6" key="1">
    <citation type="submission" date="2017-03" db="EMBL/GenBank/DDBJ databases">
        <title>Lifting the veil on microbial sulfur biogeochemistry in mining wastewaters.</title>
        <authorList>
            <person name="Kantor R.S."/>
            <person name="Colenbrander Nelson T."/>
            <person name="Marshall S."/>
            <person name="Bennett D."/>
            <person name="Apte S."/>
            <person name="Camacho D."/>
            <person name="Thomas B.C."/>
            <person name="Warren L.A."/>
            <person name="Banfield J.F."/>
        </authorList>
    </citation>
    <scope>NUCLEOTIDE SEQUENCE [LARGE SCALE GENOMIC DNA]</scope>
    <source>
        <strain evidence="5">32-69-9</strain>
    </source>
</reference>
<dbReference type="PANTHER" id="PTHR30146">
    <property type="entry name" value="LACI-RELATED TRANSCRIPTIONAL REPRESSOR"/>
    <property type="match status" value="1"/>
</dbReference>
<dbReference type="SMART" id="SM00354">
    <property type="entry name" value="HTH_LACI"/>
    <property type="match status" value="1"/>
</dbReference>
<dbReference type="CDD" id="cd01545">
    <property type="entry name" value="PBP1_SalR"/>
    <property type="match status" value="1"/>
</dbReference>
<sequence length="345" mass="37090">MSKVTIRHVAEAAGVAVKTVSRVMNGEPNVTRDLQDRVMKAVDALGYVPSMAARRMGGSRSFLLVALNDRLNTINNWRSGRGNDWIDQMLHGAMLTCEAHGYRMLFELVEAGSDDLDRKVVAILSALQPDGIILTPPHSENRALVEMLTRRQVPVARMGVRGEGLGFGVFMDDRRAAEEATRHLIGLGHARIGFIAGSPRFQASRQRREGYADALRSAGLTVDEALIAPGDFTFESGVAATERLLALPDRPTAILASNDEMALAALHVASRRGIGVPDLSLVSFDDTPGVRLSVPGLTSIRQPISDMAARAAELLIGVSKTGDATPSDHLLPFGLEIRGSTAARQ</sequence>
<evidence type="ECO:0000313" key="5">
    <source>
        <dbReference type="EMBL" id="OYX29658.1"/>
    </source>
</evidence>
<dbReference type="CDD" id="cd01392">
    <property type="entry name" value="HTH_LacI"/>
    <property type="match status" value="1"/>
</dbReference>
<dbReference type="GO" id="GO:0003700">
    <property type="term" value="F:DNA-binding transcription factor activity"/>
    <property type="evidence" value="ECO:0007669"/>
    <property type="project" value="TreeGrafter"/>
</dbReference>
<dbReference type="InterPro" id="IPR046335">
    <property type="entry name" value="LacI/GalR-like_sensor"/>
</dbReference>
<dbReference type="Gene3D" id="1.10.260.40">
    <property type="entry name" value="lambda repressor-like DNA-binding domains"/>
    <property type="match status" value="1"/>
</dbReference>
<dbReference type="EMBL" id="NCEB01000060">
    <property type="protein sequence ID" value="OYX29658.1"/>
    <property type="molecule type" value="Genomic_DNA"/>
</dbReference>
<dbReference type="Pfam" id="PF00356">
    <property type="entry name" value="LacI"/>
    <property type="match status" value="1"/>
</dbReference>
<keyword evidence="1" id="KW-0805">Transcription regulation</keyword>
<evidence type="ECO:0000259" key="4">
    <source>
        <dbReference type="PROSITE" id="PS50932"/>
    </source>
</evidence>
<evidence type="ECO:0000313" key="6">
    <source>
        <dbReference type="Proteomes" id="UP000215595"/>
    </source>
</evidence>
<proteinExistence type="predicted"/>
<dbReference type="SUPFAM" id="SSF53822">
    <property type="entry name" value="Periplasmic binding protein-like I"/>
    <property type="match status" value="1"/>
</dbReference>
<accession>A0A258FC73</accession>
<dbReference type="Gene3D" id="3.40.50.2300">
    <property type="match status" value="2"/>
</dbReference>
<dbReference type="AlphaFoldDB" id="A0A258FC73"/>
<dbReference type="Proteomes" id="UP000215595">
    <property type="component" value="Unassembled WGS sequence"/>
</dbReference>
<evidence type="ECO:0000256" key="1">
    <source>
        <dbReference type="ARBA" id="ARBA00023015"/>
    </source>
</evidence>
<feature type="domain" description="HTH lacI-type" evidence="4">
    <location>
        <begin position="4"/>
        <end position="58"/>
    </location>
</feature>
<dbReference type="SUPFAM" id="SSF47413">
    <property type="entry name" value="lambda repressor-like DNA-binding domains"/>
    <property type="match status" value="1"/>
</dbReference>
<dbReference type="InterPro" id="IPR010982">
    <property type="entry name" value="Lambda_DNA-bd_dom_sf"/>
</dbReference>
<name>A0A258FC73_9CAUL</name>
<dbReference type="InterPro" id="IPR028082">
    <property type="entry name" value="Peripla_BP_I"/>
</dbReference>
<gene>
    <name evidence="5" type="ORF">B7Z01_15450</name>
</gene>
<keyword evidence="3" id="KW-0804">Transcription</keyword>
<dbReference type="Pfam" id="PF13377">
    <property type="entry name" value="Peripla_BP_3"/>
    <property type="match status" value="1"/>
</dbReference>